<evidence type="ECO:0000256" key="5">
    <source>
        <dbReference type="ARBA" id="ARBA00023251"/>
    </source>
</evidence>
<sequence length="325" mass="36003">MALIEARELVKDFHRPRRRTGRFAGLRTLVSRERETVRAVDGVSFAIEPGELVGYLGPNGAGKSTTIKMLTGILTPTGGEVTVAGVVPWRRRQDNARNIGVVFGQRTQLWWDLPLVESLRLVGKLYRMPRARYEENLAKFAELLDMRPFLDTPVRQLSLGQRMRGDLAAAMIYEPPVLYLDEPTVGLDVIAKERIRKFVADLSSTSGTTVLLTTHDMDDVEALCERLILIDHGKVLYDGTPSALKDSYAPHRELVVQLASPCEVVVSGAQTVESRDGVVRLSFNPVETPAAALISELFGSYPVTDVSLQETDLEDVIKKIYAGRS</sequence>
<keyword evidence="2" id="KW-0813">Transport</keyword>
<name>A0ABV8C3G1_9PSEU</name>
<gene>
    <name evidence="7" type="ORF">ACFOWZ_34135</name>
</gene>
<organism evidence="7 8">
    <name type="scientific">Lentzea rhizosphaerae</name>
    <dbReference type="NCBI Taxonomy" id="2041025"/>
    <lineage>
        <taxon>Bacteria</taxon>
        <taxon>Bacillati</taxon>
        <taxon>Actinomycetota</taxon>
        <taxon>Actinomycetes</taxon>
        <taxon>Pseudonocardiales</taxon>
        <taxon>Pseudonocardiaceae</taxon>
        <taxon>Lentzea</taxon>
    </lineage>
</organism>
<dbReference type="PANTHER" id="PTHR42711">
    <property type="entry name" value="ABC TRANSPORTER ATP-BINDING PROTEIN"/>
    <property type="match status" value="1"/>
</dbReference>
<dbReference type="Gene3D" id="3.40.50.300">
    <property type="entry name" value="P-loop containing nucleotide triphosphate hydrolases"/>
    <property type="match status" value="1"/>
</dbReference>
<evidence type="ECO:0000313" key="8">
    <source>
        <dbReference type="Proteomes" id="UP001595690"/>
    </source>
</evidence>
<evidence type="ECO:0000256" key="1">
    <source>
        <dbReference type="ARBA" id="ARBA00004202"/>
    </source>
</evidence>
<feature type="domain" description="ABC transporter" evidence="6">
    <location>
        <begin position="24"/>
        <end position="257"/>
    </location>
</feature>
<dbReference type="InterPro" id="IPR050763">
    <property type="entry name" value="ABC_transporter_ATP-binding"/>
</dbReference>
<dbReference type="RefSeq" id="WP_382378070.1">
    <property type="nucleotide sequence ID" value="NZ_JBHRZI010000029.1"/>
</dbReference>
<protein>
    <submittedName>
        <fullName evidence="7">ATP-binding cassette domain-containing protein</fullName>
    </submittedName>
</protein>
<keyword evidence="8" id="KW-1185">Reference proteome</keyword>
<keyword evidence="3" id="KW-0547">Nucleotide-binding</keyword>
<dbReference type="InterPro" id="IPR003593">
    <property type="entry name" value="AAA+_ATPase"/>
</dbReference>
<keyword evidence="5" id="KW-0046">Antibiotic resistance</keyword>
<evidence type="ECO:0000256" key="4">
    <source>
        <dbReference type="ARBA" id="ARBA00022840"/>
    </source>
</evidence>
<dbReference type="GO" id="GO:0005524">
    <property type="term" value="F:ATP binding"/>
    <property type="evidence" value="ECO:0007669"/>
    <property type="project" value="UniProtKB-KW"/>
</dbReference>
<evidence type="ECO:0000313" key="7">
    <source>
        <dbReference type="EMBL" id="MFC3896542.1"/>
    </source>
</evidence>
<dbReference type="Pfam" id="PF00005">
    <property type="entry name" value="ABC_tran"/>
    <property type="match status" value="1"/>
</dbReference>
<evidence type="ECO:0000259" key="6">
    <source>
        <dbReference type="PROSITE" id="PS50893"/>
    </source>
</evidence>
<comment type="subcellular location">
    <subcellularLocation>
        <location evidence="1">Cell membrane</location>
        <topology evidence="1">Peripheral membrane protein</topology>
    </subcellularLocation>
</comment>
<dbReference type="InterPro" id="IPR003439">
    <property type="entry name" value="ABC_transporter-like_ATP-bd"/>
</dbReference>
<dbReference type="Proteomes" id="UP001595690">
    <property type="component" value="Unassembled WGS sequence"/>
</dbReference>
<dbReference type="InterPro" id="IPR027417">
    <property type="entry name" value="P-loop_NTPase"/>
</dbReference>
<proteinExistence type="predicted"/>
<accession>A0ABV8C3G1</accession>
<comment type="caution">
    <text evidence="7">The sequence shown here is derived from an EMBL/GenBank/DDBJ whole genome shotgun (WGS) entry which is preliminary data.</text>
</comment>
<dbReference type="EMBL" id="JBHRZI010000029">
    <property type="protein sequence ID" value="MFC3896542.1"/>
    <property type="molecule type" value="Genomic_DNA"/>
</dbReference>
<evidence type="ECO:0000256" key="2">
    <source>
        <dbReference type="ARBA" id="ARBA00022448"/>
    </source>
</evidence>
<reference evidence="8" key="1">
    <citation type="journal article" date="2019" name="Int. J. Syst. Evol. Microbiol.">
        <title>The Global Catalogue of Microorganisms (GCM) 10K type strain sequencing project: providing services to taxonomists for standard genome sequencing and annotation.</title>
        <authorList>
            <consortium name="The Broad Institute Genomics Platform"/>
            <consortium name="The Broad Institute Genome Sequencing Center for Infectious Disease"/>
            <person name="Wu L."/>
            <person name="Ma J."/>
        </authorList>
    </citation>
    <scope>NUCLEOTIDE SEQUENCE [LARGE SCALE GENOMIC DNA]</scope>
    <source>
        <strain evidence="8">CGMCC 4.7405</strain>
    </source>
</reference>
<dbReference type="SMART" id="SM00382">
    <property type="entry name" value="AAA"/>
    <property type="match status" value="1"/>
</dbReference>
<keyword evidence="4 7" id="KW-0067">ATP-binding</keyword>
<dbReference type="PANTHER" id="PTHR42711:SF1">
    <property type="entry name" value="ABC-TRANSPORT PROTEIN, ATP-BINDING COMPONENT"/>
    <property type="match status" value="1"/>
</dbReference>
<dbReference type="SUPFAM" id="SSF52540">
    <property type="entry name" value="P-loop containing nucleoside triphosphate hydrolases"/>
    <property type="match status" value="1"/>
</dbReference>
<evidence type="ECO:0000256" key="3">
    <source>
        <dbReference type="ARBA" id="ARBA00022741"/>
    </source>
</evidence>
<dbReference type="PROSITE" id="PS50893">
    <property type="entry name" value="ABC_TRANSPORTER_2"/>
    <property type="match status" value="1"/>
</dbReference>